<dbReference type="AlphaFoldDB" id="A0A8S4QM55"/>
<organism evidence="1 2">
    <name type="scientific">Pararge aegeria aegeria</name>
    <dbReference type="NCBI Taxonomy" id="348720"/>
    <lineage>
        <taxon>Eukaryota</taxon>
        <taxon>Metazoa</taxon>
        <taxon>Ecdysozoa</taxon>
        <taxon>Arthropoda</taxon>
        <taxon>Hexapoda</taxon>
        <taxon>Insecta</taxon>
        <taxon>Pterygota</taxon>
        <taxon>Neoptera</taxon>
        <taxon>Endopterygota</taxon>
        <taxon>Lepidoptera</taxon>
        <taxon>Glossata</taxon>
        <taxon>Ditrysia</taxon>
        <taxon>Papilionoidea</taxon>
        <taxon>Nymphalidae</taxon>
        <taxon>Satyrinae</taxon>
        <taxon>Satyrini</taxon>
        <taxon>Parargina</taxon>
        <taxon>Pararge</taxon>
    </lineage>
</organism>
<evidence type="ECO:0000313" key="1">
    <source>
        <dbReference type="EMBL" id="CAH2215560.1"/>
    </source>
</evidence>
<dbReference type="OrthoDB" id="407509at2759"/>
<keyword evidence="2" id="KW-1185">Reference proteome</keyword>
<dbReference type="Proteomes" id="UP000838756">
    <property type="component" value="Unassembled WGS sequence"/>
</dbReference>
<reference evidence="1" key="1">
    <citation type="submission" date="2022-03" db="EMBL/GenBank/DDBJ databases">
        <authorList>
            <person name="Lindestad O."/>
        </authorList>
    </citation>
    <scope>NUCLEOTIDE SEQUENCE</scope>
</reference>
<sequence length="122" mass="13767">KLKCQWAGHTVCKKDGRLGPKVLEWQTRTGKRSVGRPPTRWTDDIKRVAGSGWIQAAQNSRNLELPTKNLYSAVGVGWGWKNQRNRHSSASRKAEVEMCGLHSLENRWKLGFQGSGMVTPHM</sequence>
<protein>
    <submittedName>
        <fullName evidence="1">Jg6436 protein</fullName>
    </submittedName>
</protein>
<name>A0A8S4QM55_9NEOP</name>
<accession>A0A8S4QM55</accession>
<evidence type="ECO:0000313" key="2">
    <source>
        <dbReference type="Proteomes" id="UP000838756"/>
    </source>
</evidence>
<feature type="non-terminal residue" evidence="1">
    <location>
        <position position="1"/>
    </location>
</feature>
<gene>
    <name evidence="1" type="primary">jg6436</name>
    <name evidence="1" type="ORF">PAEG_LOCUS3692</name>
</gene>
<proteinExistence type="predicted"/>
<comment type="caution">
    <text evidence="1">The sequence shown here is derived from an EMBL/GenBank/DDBJ whole genome shotgun (WGS) entry which is preliminary data.</text>
</comment>
<dbReference type="EMBL" id="CAKXAJ010012016">
    <property type="protein sequence ID" value="CAH2215560.1"/>
    <property type="molecule type" value="Genomic_DNA"/>
</dbReference>